<accession>A0A9N9C4V2</accession>
<dbReference type="GO" id="GO:0033596">
    <property type="term" value="C:TSC1-TSC2 complex"/>
    <property type="evidence" value="ECO:0007669"/>
    <property type="project" value="TreeGrafter"/>
</dbReference>
<dbReference type="Proteomes" id="UP000789739">
    <property type="component" value="Unassembled WGS sequence"/>
</dbReference>
<dbReference type="PANTHER" id="PTHR15154">
    <property type="entry name" value="HAMARTIN"/>
    <property type="match status" value="1"/>
</dbReference>
<organism evidence="2 3">
    <name type="scientific">Paraglomus brasilianum</name>
    <dbReference type="NCBI Taxonomy" id="144538"/>
    <lineage>
        <taxon>Eukaryota</taxon>
        <taxon>Fungi</taxon>
        <taxon>Fungi incertae sedis</taxon>
        <taxon>Mucoromycota</taxon>
        <taxon>Glomeromycotina</taxon>
        <taxon>Glomeromycetes</taxon>
        <taxon>Paraglomerales</taxon>
        <taxon>Paraglomeraceae</taxon>
        <taxon>Paraglomus</taxon>
    </lineage>
</organism>
<sequence>MSSLSDLLRQIHSTLTTSTPPLQETLNSIDSFASTLSPHSNPPLERDRHDRLCNELTSIYKNIHDSTDKTLPFFQILHALLPILTPDTIITKWWDNVLGPILKSQQQTKDIVEETKKIVVDTMTGEGTKVGKFVECITERYLEESAMEGNAVGEDDDSGGEKREESRRFWFRNLESLLKGYGSVRTKDFFILLNKYFLEKKTRLQVLTLLGIFIRQQAINIHKILETSLLESILTSLQVFEKLLALIVFVRILCWDKLTRHVDIDFGNDDVYDDGDQLGRLDYRTDDEESLNSERNRDNIDWQRFDSSFDTAPSTPPNCLPLFTFLYGMFPCNTIKFLRNPRKWFAEMNYTPLYEQIDENIIRSRSLSLFRRHTIHPKLILNDSERELSDTSRWKKLEPAEVVAECVSYDIENTRGMIRKITGIDGKKDDSEDDESEADGNKVRKLSQAISMQDIIGIHQALKSGADIVVGDDPWSSTIFAPLVPPYETLPLSPPLRPSTNTQAKISFLQREIMLLRNELNFELYLKQQHLQHIGRLHHDHVVDASVEAERQNLHRSCKMLKNQVKVTQDALDKQRSEMQSSRKKQVEWENELNARIKKYREERKDWENKVKTFQNQLNDAKTVNKLTRKELDEARDRVFSLENQLETREAQLTKLSEYESQIDQLAEKLLNWQDKSKEFQEREREIERLVAQAKKMEVASETNEQVTRQLNETISIQSQTIDDLKAKLQHQRTINQQEERQGLLAIERETRAKEYEKVSQSYDLARKRNEELEATVLELKAKIEMMSKPPPPRPPEDE</sequence>
<keyword evidence="3" id="KW-1185">Reference proteome</keyword>
<keyword evidence="1" id="KW-0175">Coiled coil</keyword>
<proteinExistence type="predicted"/>
<dbReference type="InterPro" id="IPR007483">
    <property type="entry name" value="Hamartin"/>
</dbReference>
<dbReference type="OrthoDB" id="6022054at2759"/>
<dbReference type="GO" id="GO:0051726">
    <property type="term" value="P:regulation of cell cycle"/>
    <property type="evidence" value="ECO:0007669"/>
    <property type="project" value="TreeGrafter"/>
</dbReference>
<name>A0A9N9C4V2_9GLOM</name>
<evidence type="ECO:0000313" key="3">
    <source>
        <dbReference type="Proteomes" id="UP000789739"/>
    </source>
</evidence>
<gene>
    <name evidence="2" type="ORF">PBRASI_LOCUS6967</name>
</gene>
<protein>
    <submittedName>
        <fullName evidence="2">4147_t:CDS:1</fullName>
    </submittedName>
</protein>
<feature type="coiled-coil region" evidence="1">
    <location>
        <begin position="558"/>
        <end position="783"/>
    </location>
</feature>
<dbReference type="EMBL" id="CAJVPI010000999">
    <property type="protein sequence ID" value="CAG8588005.1"/>
    <property type="molecule type" value="Genomic_DNA"/>
</dbReference>
<reference evidence="2" key="1">
    <citation type="submission" date="2021-06" db="EMBL/GenBank/DDBJ databases">
        <authorList>
            <person name="Kallberg Y."/>
            <person name="Tangrot J."/>
            <person name="Rosling A."/>
        </authorList>
    </citation>
    <scope>NUCLEOTIDE SEQUENCE</scope>
    <source>
        <strain evidence="2">BR232B</strain>
    </source>
</reference>
<evidence type="ECO:0000256" key="1">
    <source>
        <dbReference type="SAM" id="Coils"/>
    </source>
</evidence>
<dbReference type="PANTHER" id="PTHR15154:SF2">
    <property type="entry name" value="HAMARTIN"/>
    <property type="match status" value="1"/>
</dbReference>
<dbReference type="AlphaFoldDB" id="A0A9N9C4V2"/>
<comment type="caution">
    <text evidence="2">The sequence shown here is derived from an EMBL/GenBank/DDBJ whole genome shotgun (WGS) entry which is preliminary data.</text>
</comment>
<evidence type="ECO:0000313" key="2">
    <source>
        <dbReference type="EMBL" id="CAG8588005.1"/>
    </source>
</evidence>
<dbReference type="GO" id="GO:0032007">
    <property type="term" value="P:negative regulation of TOR signaling"/>
    <property type="evidence" value="ECO:0007669"/>
    <property type="project" value="TreeGrafter"/>
</dbReference>